<dbReference type="CDD" id="cd06578">
    <property type="entry name" value="HemD"/>
    <property type="match status" value="1"/>
</dbReference>
<name>A0A1H3VWR3_9FLAO</name>
<dbReference type="EMBL" id="FNQF01000001">
    <property type="protein sequence ID" value="SDZ78654.1"/>
    <property type="molecule type" value="Genomic_DNA"/>
</dbReference>
<dbReference type="Pfam" id="PF02602">
    <property type="entry name" value="HEM4"/>
    <property type="match status" value="1"/>
</dbReference>
<reference evidence="2 3" key="1">
    <citation type="submission" date="2016-10" db="EMBL/GenBank/DDBJ databases">
        <authorList>
            <person name="de Groot N.N."/>
        </authorList>
    </citation>
    <scope>NUCLEOTIDE SEQUENCE [LARGE SCALE GENOMIC DNA]</scope>
    <source>
        <strain evidence="2 3">DSM 23581</strain>
    </source>
</reference>
<dbReference type="SUPFAM" id="SSF69618">
    <property type="entry name" value="HemD-like"/>
    <property type="match status" value="1"/>
</dbReference>
<accession>A0A1H3VWR3</accession>
<dbReference type="AlphaFoldDB" id="A0A1H3VWR3"/>
<sequence length="216" mass="24404">MARILSTKKLTEAQQQLLLNTSHSLVHYDAIKITALTDNFPKQPIKNAIVTSQNTAKLIIENKFQIDKLFCVGEKTAGLLYKNNYKVALVCEYASQLAEIITENYADEDFSLICSEQRLDTIPHEFVEKNLKLNEHHIYQTTSRHQKFDKDFDVVLFYSPSGIRSFFEANPKMTSIQAVCIGTTTAKAAESYVEKVAYSSQTSVESVIVKAVKILQ</sequence>
<evidence type="ECO:0000259" key="1">
    <source>
        <dbReference type="Pfam" id="PF02602"/>
    </source>
</evidence>
<gene>
    <name evidence="2" type="ORF">SAMN05421540_101295</name>
</gene>
<evidence type="ECO:0000313" key="2">
    <source>
        <dbReference type="EMBL" id="SDZ78654.1"/>
    </source>
</evidence>
<dbReference type="Proteomes" id="UP000198820">
    <property type="component" value="Unassembled WGS sequence"/>
</dbReference>
<protein>
    <submittedName>
        <fullName evidence="2">Uroporphyrinogen-III synthase</fullName>
    </submittedName>
</protein>
<organism evidence="2 3">
    <name type="scientific">Psychroflexus halocasei</name>
    <dbReference type="NCBI Taxonomy" id="908615"/>
    <lineage>
        <taxon>Bacteria</taxon>
        <taxon>Pseudomonadati</taxon>
        <taxon>Bacteroidota</taxon>
        <taxon>Flavobacteriia</taxon>
        <taxon>Flavobacteriales</taxon>
        <taxon>Flavobacteriaceae</taxon>
        <taxon>Psychroflexus</taxon>
    </lineage>
</organism>
<dbReference type="InterPro" id="IPR036108">
    <property type="entry name" value="4pyrrol_syn_uPrphyn_synt_sf"/>
</dbReference>
<proteinExistence type="predicted"/>
<dbReference type="Gene3D" id="3.40.50.10090">
    <property type="match status" value="2"/>
</dbReference>
<dbReference type="RefSeq" id="WP_093238408.1">
    <property type="nucleotide sequence ID" value="NZ_FNQF01000001.1"/>
</dbReference>
<evidence type="ECO:0000313" key="3">
    <source>
        <dbReference type="Proteomes" id="UP000198820"/>
    </source>
</evidence>
<feature type="domain" description="Tetrapyrrole biosynthesis uroporphyrinogen III synthase" evidence="1">
    <location>
        <begin position="44"/>
        <end position="206"/>
    </location>
</feature>
<dbReference type="GO" id="GO:0033014">
    <property type="term" value="P:tetrapyrrole biosynthetic process"/>
    <property type="evidence" value="ECO:0007669"/>
    <property type="project" value="InterPro"/>
</dbReference>
<dbReference type="GO" id="GO:0004852">
    <property type="term" value="F:uroporphyrinogen-III synthase activity"/>
    <property type="evidence" value="ECO:0007669"/>
    <property type="project" value="InterPro"/>
</dbReference>
<keyword evidence="3" id="KW-1185">Reference proteome</keyword>
<dbReference type="InterPro" id="IPR003754">
    <property type="entry name" value="4pyrrol_synth_uPrphyn_synth"/>
</dbReference>
<dbReference type="STRING" id="908615.SAMN05421540_101295"/>